<evidence type="ECO:0000313" key="1">
    <source>
        <dbReference type="EMBL" id="KAL0118924.1"/>
    </source>
</evidence>
<keyword evidence="2" id="KW-1185">Reference proteome</keyword>
<evidence type="ECO:0000313" key="2">
    <source>
        <dbReference type="Proteomes" id="UP001430953"/>
    </source>
</evidence>
<name>A0AAW2FUV9_9HYME</name>
<comment type="caution">
    <text evidence="1">The sequence shown here is derived from an EMBL/GenBank/DDBJ whole genome shotgun (WGS) entry which is preliminary data.</text>
</comment>
<reference evidence="1 2" key="1">
    <citation type="submission" date="2023-03" db="EMBL/GenBank/DDBJ databases">
        <title>High recombination rates correlate with genetic variation in Cardiocondyla obscurior ants.</title>
        <authorList>
            <person name="Errbii M."/>
        </authorList>
    </citation>
    <scope>NUCLEOTIDE SEQUENCE [LARGE SCALE GENOMIC DNA]</scope>
    <source>
        <strain evidence="1">Alpha-2009</strain>
        <tissue evidence="1">Whole body</tissue>
    </source>
</reference>
<gene>
    <name evidence="1" type="ORF">PUN28_009509</name>
</gene>
<sequence length="61" mass="7181">MNSREKIYMYKALCLTGIQSSSFLPSFAKLRGFAFASNFFDSNRHSRNHSWEFDHEVARVF</sequence>
<dbReference type="Proteomes" id="UP001430953">
    <property type="component" value="Unassembled WGS sequence"/>
</dbReference>
<dbReference type="EMBL" id="JADYXP020000008">
    <property type="protein sequence ID" value="KAL0118924.1"/>
    <property type="molecule type" value="Genomic_DNA"/>
</dbReference>
<dbReference type="AlphaFoldDB" id="A0AAW2FUV9"/>
<accession>A0AAW2FUV9</accession>
<proteinExistence type="predicted"/>
<protein>
    <submittedName>
        <fullName evidence="1">Uncharacterized protein</fullName>
    </submittedName>
</protein>
<organism evidence="1 2">
    <name type="scientific">Cardiocondyla obscurior</name>
    <dbReference type="NCBI Taxonomy" id="286306"/>
    <lineage>
        <taxon>Eukaryota</taxon>
        <taxon>Metazoa</taxon>
        <taxon>Ecdysozoa</taxon>
        <taxon>Arthropoda</taxon>
        <taxon>Hexapoda</taxon>
        <taxon>Insecta</taxon>
        <taxon>Pterygota</taxon>
        <taxon>Neoptera</taxon>
        <taxon>Endopterygota</taxon>
        <taxon>Hymenoptera</taxon>
        <taxon>Apocrita</taxon>
        <taxon>Aculeata</taxon>
        <taxon>Formicoidea</taxon>
        <taxon>Formicidae</taxon>
        <taxon>Myrmicinae</taxon>
        <taxon>Cardiocondyla</taxon>
    </lineage>
</organism>